<proteinExistence type="predicted"/>
<evidence type="ECO:0000313" key="2">
    <source>
        <dbReference type="Proteomes" id="UP000767238"/>
    </source>
</evidence>
<organism evidence="1 2">
    <name type="scientific">Aureobasidium melanogenum</name>
    <name type="common">Aureobasidium pullulans var. melanogenum</name>
    <dbReference type="NCBI Taxonomy" id="46634"/>
    <lineage>
        <taxon>Eukaryota</taxon>
        <taxon>Fungi</taxon>
        <taxon>Dikarya</taxon>
        <taxon>Ascomycota</taxon>
        <taxon>Pezizomycotina</taxon>
        <taxon>Dothideomycetes</taxon>
        <taxon>Dothideomycetidae</taxon>
        <taxon>Dothideales</taxon>
        <taxon>Saccotheciaceae</taxon>
        <taxon>Aureobasidium</taxon>
    </lineage>
</organism>
<protein>
    <submittedName>
        <fullName evidence="1">Uncharacterized protein</fullName>
    </submittedName>
</protein>
<dbReference type="AlphaFoldDB" id="A0A9P8GA71"/>
<dbReference type="EMBL" id="JAHFYH010000081">
    <property type="protein sequence ID" value="KAH0214612.1"/>
    <property type="molecule type" value="Genomic_DNA"/>
</dbReference>
<comment type="caution">
    <text evidence="1">The sequence shown here is derived from an EMBL/GenBank/DDBJ whole genome shotgun (WGS) entry which is preliminary data.</text>
</comment>
<dbReference type="Proteomes" id="UP000767238">
    <property type="component" value="Unassembled WGS sequence"/>
</dbReference>
<dbReference type="OrthoDB" id="4424523at2759"/>
<reference evidence="1" key="2">
    <citation type="submission" date="2021-08" db="EMBL/GenBank/DDBJ databases">
        <authorList>
            <person name="Gostincar C."/>
            <person name="Sun X."/>
            <person name="Song Z."/>
            <person name="Gunde-Cimerman N."/>
        </authorList>
    </citation>
    <scope>NUCLEOTIDE SEQUENCE</scope>
    <source>
        <strain evidence="1">EXF-8016</strain>
    </source>
</reference>
<gene>
    <name evidence="1" type="ORF">KCV03_g8417</name>
</gene>
<accession>A0A9P8GA71</accession>
<evidence type="ECO:0000313" key="1">
    <source>
        <dbReference type="EMBL" id="KAH0214612.1"/>
    </source>
</evidence>
<sequence length="175" mass="20399">MLDSLDCHVFEDQAFEGASPATIREHFRQWAETAPEREQDGVPALQSQRYNFCIHVDEEAVQSIVSSPPPHEDIQRNGYVNLVILKTWGGIRAEYQTDNAEVDRCWMRIDYSFIPVWYDLFRRQGAWFTELVVFARWQKCKTYSSRDSHVVTHRSTNLPFNCLCMAERTGCPVFS</sequence>
<name>A0A9P8GA71_AURME</name>
<reference evidence="1" key="1">
    <citation type="journal article" date="2021" name="J Fungi (Basel)">
        <title>Virulence traits and population genomics of the black yeast Aureobasidium melanogenum.</title>
        <authorList>
            <person name="Cernosa A."/>
            <person name="Sun X."/>
            <person name="Gostincar C."/>
            <person name="Fang C."/>
            <person name="Gunde-Cimerman N."/>
            <person name="Song Z."/>
        </authorList>
    </citation>
    <scope>NUCLEOTIDE SEQUENCE</scope>
    <source>
        <strain evidence="1">EXF-8016</strain>
    </source>
</reference>
<feature type="non-terminal residue" evidence="1">
    <location>
        <position position="175"/>
    </location>
</feature>